<organism evidence="2 3">
    <name type="scientific">Liparis tanakae</name>
    <name type="common">Tanaka's snailfish</name>
    <dbReference type="NCBI Taxonomy" id="230148"/>
    <lineage>
        <taxon>Eukaryota</taxon>
        <taxon>Metazoa</taxon>
        <taxon>Chordata</taxon>
        <taxon>Craniata</taxon>
        <taxon>Vertebrata</taxon>
        <taxon>Euteleostomi</taxon>
        <taxon>Actinopterygii</taxon>
        <taxon>Neopterygii</taxon>
        <taxon>Teleostei</taxon>
        <taxon>Neoteleostei</taxon>
        <taxon>Acanthomorphata</taxon>
        <taxon>Eupercaria</taxon>
        <taxon>Perciformes</taxon>
        <taxon>Cottioidei</taxon>
        <taxon>Cottales</taxon>
        <taxon>Liparidae</taxon>
        <taxon>Liparis</taxon>
    </lineage>
</organism>
<keyword evidence="3" id="KW-1185">Reference proteome</keyword>
<reference evidence="2 3" key="1">
    <citation type="submission" date="2019-03" db="EMBL/GenBank/DDBJ databases">
        <title>First draft genome of Liparis tanakae, snailfish: a comprehensive survey of snailfish specific genes.</title>
        <authorList>
            <person name="Kim W."/>
            <person name="Song I."/>
            <person name="Jeong J.-H."/>
            <person name="Kim D."/>
            <person name="Kim S."/>
            <person name="Ryu S."/>
            <person name="Song J.Y."/>
            <person name="Lee S.K."/>
        </authorList>
    </citation>
    <scope>NUCLEOTIDE SEQUENCE [LARGE SCALE GENOMIC DNA]</scope>
    <source>
        <tissue evidence="2">Muscle</tissue>
    </source>
</reference>
<sequence length="86" mass="9482">MKYLLRFQSFPSVNGGGSWICLPDIFKSPSKSPLKTCSSEKDSNVAEPASLPQTNPNEKKMYSYSRSSAEVSHVSVVTHARVQFGQ</sequence>
<proteinExistence type="predicted"/>
<name>A0A4Z2J402_9TELE</name>
<dbReference type="EMBL" id="SRLO01000024">
    <property type="protein sequence ID" value="TNN84920.1"/>
    <property type="molecule type" value="Genomic_DNA"/>
</dbReference>
<dbReference type="AlphaFoldDB" id="A0A4Z2J402"/>
<comment type="caution">
    <text evidence="2">The sequence shown here is derived from an EMBL/GenBank/DDBJ whole genome shotgun (WGS) entry which is preliminary data.</text>
</comment>
<evidence type="ECO:0000313" key="2">
    <source>
        <dbReference type="EMBL" id="TNN84920.1"/>
    </source>
</evidence>
<feature type="region of interest" description="Disordered" evidence="1">
    <location>
        <begin position="31"/>
        <end position="64"/>
    </location>
</feature>
<dbReference type="Proteomes" id="UP000314294">
    <property type="component" value="Unassembled WGS sequence"/>
</dbReference>
<evidence type="ECO:0000256" key="1">
    <source>
        <dbReference type="SAM" id="MobiDB-lite"/>
    </source>
</evidence>
<protein>
    <submittedName>
        <fullName evidence="2">Uncharacterized protein</fullName>
    </submittedName>
</protein>
<gene>
    <name evidence="2" type="ORF">EYF80_004965</name>
</gene>
<evidence type="ECO:0000313" key="3">
    <source>
        <dbReference type="Proteomes" id="UP000314294"/>
    </source>
</evidence>
<accession>A0A4Z2J402</accession>